<dbReference type="Proteomes" id="UP000325945">
    <property type="component" value="Unassembled WGS sequence"/>
</dbReference>
<accession>A0A5N6X7A0</accession>
<evidence type="ECO:0000313" key="1">
    <source>
        <dbReference type="EMBL" id="KAE8327460.1"/>
    </source>
</evidence>
<dbReference type="AlphaFoldDB" id="A0A5N6X7A0"/>
<reference evidence="2" key="1">
    <citation type="submission" date="2019-04" db="EMBL/GenBank/DDBJ databases">
        <title>Friends and foes A comparative genomics studyof 23 Aspergillus species from section Flavi.</title>
        <authorList>
            <consortium name="DOE Joint Genome Institute"/>
            <person name="Kjaerbolling I."/>
            <person name="Vesth T."/>
            <person name="Frisvad J.C."/>
            <person name="Nybo J.L."/>
            <person name="Theobald S."/>
            <person name="Kildgaard S."/>
            <person name="Isbrandt T."/>
            <person name="Kuo A."/>
            <person name="Sato A."/>
            <person name="Lyhne E.K."/>
            <person name="Kogle M.E."/>
            <person name="Wiebenga A."/>
            <person name="Kun R.S."/>
            <person name="Lubbers R.J."/>
            <person name="Makela M.R."/>
            <person name="Barry K."/>
            <person name="Chovatia M."/>
            <person name="Clum A."/>
            <person name="Daum C."/>
            <person name="Haridas S."/>
            <person name="He G."/>
            <person name="LaButti K."/>
            <person name="Lipzen A."/>
            <person name="Mondo S."/>
            <person name="Riley R."/>
            <person name="Salamov A."/>
            <person name="Simmons B.A."/>
            <person name="Magnuson J.K."/>
            <person name="Henrissat B."/>
            <person name="Mortensen U.H."/>
            <person name="Larsen T.O."/>
            <person name="Devries R.P."/>
            <person name="Grigoriev I.V."/>
            <person name="Machida M."/>
            <person name="Baker S.E."/>
            <person name="Andersen M.R."/>
        </authorList>
    </citation>
    <scope>NUCLEOTIDE SEQUENCE [LARGE SCALE GENOMIC DNA]</scope>
    <source>
        <strain evidence="2">CBS 130017</strain>
    </source>
</reference>
<proteinExistence type="predicted"/>
<dbReference type="EMBL" id="ML741792">
    <property type="protein sequence ID" value="KAE8327460.1"/>
    <property type="molecule type" value="Genomic_DNA"/>
</dbReference>
<organism evidence="1 2">
    <name type="scientific">Aspergillus sergii</name>
    <dbReference type="NCBI Taxonomy" id="1034303"/>
    <lineage>
        <taxon>Eukaryota</taxon>
        <taxon>Fungi</taxon>
        <taxon>Dikarya</taxon>
        <taxon>Ascomycota</taxon>
        <taxon>Pezizomycotina</taxon>
        <taxon>Eurotiomycetes</taxon>
        <taxon>Eurotiomycetidae</taxon>
        <taxon>Eurotiales</taxon>
        <taxon>Aspergillaceae</taxon>
        <taxon>Aspergillus</taxon>
        <taxon>Aspergillus subgen. Circumdati</taxon>
    </lineage>
</organism>
<name>A0A5N6X7A0_9EURO</name>
<protein>
    <recommendedName>
        <fullName evidence="3">CENP-V/GFA domain-containing protein</fullName>
    </recommendedName>
</protein>
<gene>
    <name evidence="1" type="ORF">BDV39DRAFT_175633</name>
</gene>
<sequence length="85" mass="9164">MTSISTGNCLCGACAYSYASEPALKVSLYLYPSPLQGLSSSNISRPSAIAIFTAKFQAGRIRSTLRSQTEILQRINISVDSWTIS</sequence>
<evidence type="ECO:0008006" key="3">
    <source>
        <dbReference type="Google" id="ProtNLM"/>
    </source>
</evidence>
<keyword evidence="2" id="KW-1185">Reference proteome</keyword>
<evidence type="ECO:0000313" key="2">
    <source>
        <dbReference type="Proteomes" id="UP000325945"/>
    </source>
</evidence>